<dbReference type="eggNOG" id="ENOG50331FX">
    <property type="taxonomic scope" value="Bacteria"/>
</dbReference>
<reference evidence="2" key="1">
    <citation type="submission" date="2008-05" db="EMBL/GenBank/DDBJ databases">
        <title>Complete sequence of chromosome1 of Ralstonia pickettii 12J.</title>
        <authorList>
            <consortium name="US DOE Joint Genome Institute"/>
            <person name="Lucas S."/>
            <person name="Copeland A."/>
            <person name="Lapidus A."/>
            <person name="Glavina del Rio T."/>
            <person name="Dalin E."/>
            <person name="Tice H."/>
            <person name="Bruce D."/>
            <person name="Goodwin L."/>
            <person name="Pitluck S."/>
            <person name="Meincke L."/>
            <person name="Brettin T."/>
            <person name="Detter J.C."/>
            <person name="Han C."/>
            <person name="Kuske C.R."/>
            <person name="Schmutz J."/>
            <person name="Larimer F."/>
            <person name="Land M."/>
            <person name="Hauser L."/>
            <person name="Kyrpides N."/>
            <person name="Mikhailova N."/>
            <person name="Marsh T."/>
            <person name="Richardson P."/>
        </authorList>
    </citation>
    <scope>NUCLEOTIDE SEQUENCE</scope>
    <source>
        <strain evidence="2">12J</strain>
    </source>
</reference>
<sequence length="153" mass="17155">MKLADILKDLDAEKDPDEILIEVTSEILKRCGLQITLESRWEHSGHKDWMYRVDPENPSIPLKRHIHIARSKHTSSKGMQASWNDDGSRHDRGSFNTSVGDTARVREIARSVLSLPPNVTLESADHPGVAGSWVDEVRFSTDGKVAYVSIRAL</sequence>
<dbReference type="EMBL" id="CP001068">
    <property type="protein sequence ID" value="ACD27741.1"/>
    <property type="molecule type" value="Genomic_DNA"/>
</dbReference>
<protein>
    <submittedName>
        <fullName evidence="2">Uncharacterized protein</fullName>
    </submittedName>
</protein>
<organism evidence="2">
    <name type="scientific">Ralstonia pickettii (strain 12J)</name>
    <dbReference type="NCBI Taxonomy" id="402626"/>
    <lineage>
        <taxon>Bacteria</taxon>
        <taxon>Pseudomonadati</taxon>
        <taxon>Pseudomonadota</taxon>
        <taxon>Betaproteobacteria</taxon>
        <taxon>Burkholderiales</taxon>
        <taxon>Burkholderiaceae</taxon>
        <taxon>Ralstonia</taxon>
    </lineage>
</organism>
<feature type="compositionally biased region" description="Polar residues" evidence="1">
    <location>
        <begin position="76"/>
        <end position="85"/>
    </location>
</feature>
<dbReference type="AlphaFoldDB" id="B2UA47"/>
<dbReference type="InterPro" id="IPR045947">
    <property type="entry name" value="DUF6367"/>
</dbReference>
<dbReference type="KEGG" id="rpi:Rpic_2614"/>
<accession>B2UA47</accession>
<feature type="region of interest" description="Disordered" evidence="1">
    <location>
        <begin position="71"/>
        <end position="98"/>
    </location>
</feature>
<dbReference type="HOGENOM" id="CLU_1711755_0_0_4"/>
<evidence type="ECO:0000256" key="1">
    <source>
        <dbReference type="SAM" id="MobiDB-lite"/>
    </source>
</evidence>
<name>B2UA47_RALPJ</name>
<evidence type="ECO:0000313" key="2">
    <source>
        <dbReference type="EMBL" id="ACD27741.1"/>
    </source>
</evidence>
<dbReference type="Pfam" id="PF19894">
    <property type="entry name" value="DUF6367"/>
    <property type="match status" value="1"/>
</dbReference>
<gene>
    <name evidence="2" type="ordered locus">Rpic_2614</name>
</gene>
<proteinExistence type="predicted"/>